<keyword evidence="4" id="KW-1185">Reference proteome</keyword>
<feature type="transmembrane region" description="Helical" evidence="2">
    <location>
        <begin position="188"/>
        <end position="213"/>
    </location>
</feature>
<evidence type="ECO:0000313" key="4">
    <source>
        <dbReference type="Proteomes" id="UP000476511"/>
    </source>
</evidence>
<dbReference type="InterPro" id="IPR010718">
    <property type="entry name" value="DUF1294"/>
</dbReference>
<name>A0A6L5R0A2_9MICO</name>
<feature type="region of interest" description="Disordered" evidence="1">
    <location>
        <begin position="35"/>
        <end position="90"/>
    </location>
</feature>
<keyword evidence="2" id="KW-1133">Transmembrane helix</keyword>
<evidence type="ECO:0000256" key="2">
    <source>
        <dbReference type="SAM" id="Phobius"/>
    </source>
</evidence>
<accession>A0A6L5R0A2</accession>
<dbReference type="AlphaFoldDB" id="A0A6L5R0A2"/>
<protein>
    <submittedName>
        <fullName evidence="3">DUF1294 domain-containing protein</fullName>
    </submittedName>
</protein>
<reference evidence="3 4" key="1">
    <citation type="submission" date="2019-11" db="EMBL/GenBank/DDBJ databases">
        <title>Agromyces kandeliae sp. nov., isolated from mangrove soil.</title>
        <authorList>
            <person name="Wang R."/>
        </authorList>
    </citation>
    <scope>NUCLEOTIDE SEQUENCE [LARGE SCALE GENOMIC DNA]</scope>
    <source>
        <strain evidence="3 4">Q22</strain>
    </source>
</reference>
<proteinExistence type="predicted"/>
<dbReference type="Proteomes" id="UP000476511">
    <property type="component" value="Unassembled WGS sequence"/>
</dbReference>
<dbReference type="Pfam" id="PF06961">
    <property type="entry name" value="DUF1294"/>
    <property type="match status" value="1"/>
</dbReference>
<feature type="transmembrane region" description="Helical" evidence="2">
    <location>
        <begin position="94"/>
        <end position="115"/>
    </location>
</feature>
<evidence type="ECO:0000313" key="3">
    <source>
        <dbReference type="EMBL" id="MRX43373.1"/>
    </source>
</evidence>
<dbReference type="EMBL" id="WKJD01000010">
    <property type="protein sequence ID" value="MRX43373.1"/>
    <property type="molecule type" value="Genomic_DNA"/>
</dbReference>
<organism evidence="3 4">
    <name type="scientific">Agromyces kandeliae</name>
    <dbReference type="NCBI Taxonomy" id="2666141"/>
    <lineage>
        <taxon>Bacteria</taxon>
        <taxon>Bacillati</taxon>
        <taxon>Actinomycetota</taxon>
        <taxon>Actinomycetes</taxon>
        <taxon>Micrococcales</taxon>
        <taxon>Microbacteriaceae</taxon>
        <taxon>Agromyces</taxon>
    </lineage>
</organism>
<keyword evidence="2" id="KW-0812">Transmembrane</keyword>
<sequence length="223" mass="23213">MRSSALAVQVTAAIGGLGSPMPVWILGSKLRRHGVSRCPQDGPHRTSRASAGTRGARTIELMRPGPTTSRRAPRGATRPSSRGAKPGRDLSRPLPAALSWGVLSAFAAALALGLILDVVPWWLAAWYGAASLVAVAAYGADKAAARRAAPRVAEQTLHLVDAAGGWPGALVAQQLFRHKTRKRSFRRAFWATVVVNVLLGVGVVALLGSPALVSGGITDRLGG</sequence>
<feature type="transmembrane region" description="Helical" evidence="2">
    <location>
        <begin position="6"/>
        <end position="27"/>
    </location>
</feature>
<keyword evidence="2" id="KW-0472">Membrane</keyword>
<gene>
    <name evidence="3" type="ORF">GJR97_06485</name>
</gene>
<comment type="caution">
    <text evidence="3">The sequence shown here is derived from an EMBL/GenBank/DDBJ whole genome shotgun (WGS) entry which is preliminary data.</text>
</comment>
<feature type="transmembrane region" description="Helical" evidence="2">
    <location>
        <begin position="121"/>
        <end position="140"/>
    </location>
</feature>
<evidence type="ECO:0000256" key="1">
    <source>
        <dbReference type="SAM" id="MobiDB-lite"/>
    </source>
</evidence>